<accession>A0ABX5LHX8</accession>
<evidence type="ECO:0000259" key="2">
    <source>
        <dbReference type="Pfam" id="PF00534"/>
    </source>
</evidence>
<dbReference type="PANTHER" id="PTHR46401">
    <property type="entry name" value="GLYCOSYLTRANSFERASE WBBK-RELATED"/>
    <property type="match status" value="1"/>
</dbReference>
<keyword evidence="4" id="KW-1185">Reference proteome</keyword>
<evidence type="ECO:0000313" key="4">
    <source>
        <dbReference type="Proteomes" id="UP000245523"/>
    </source>
</evidence>
<dbReference type="InterPro" id="IPR001296">
    <property type="entry name" value="Glyco_trans_1"/>
</dbReference>
<dbReference type="SUPFAM" id="SSF53756">
    <property type="entry name" value="UDP-Glycosyltransferase/glycogen phosphorylase"/>
    <property type="match status" value="1"/>
</dbReference>
<proteinExistence type="predicted"/>
<reference evidence="3 4" key="1">
    <citation type="submission" date="2018-05" db="EMBL/GenBank/DDBJ databases">
        <title>Animal gut microbial communities from fecal samples from Wisconsin, USA.</title>
        <authorList>
            <person name="Neumann A."/>
        </authorList>
    </citation>
    <scope>NUCLEOTIDE SEQUENCE [LARGE SCALE GENOMIC DNA]</scope>
    <source>
        <strain evidence="3 4">UWS4</strain>
    </source>
</reference>
<comment type="caution">
    <text evidence="3">The sequence shown here is derived from an EMBL/GenBank/DDBJ whole genome shotgun (WGS) entry which is preliminary data.</text>
</comment>
<dbReference type="EMBL" id="QGHD01000034">
    <property type="protein sequence ID" value="PWK92648.1"/>
    <property type="molecule type" value="Genomic_DNA"/>
</dbReference>
<feature type="domain" description="Glycosyl transferase family 1" evidence="2">
    <location>
        <begin position="163"/>
        <end position="304"/>
    </location>
</feature>
<dbReference type="PANTHER" id="PTHR46401:SF2">
    <property type="entry name" value="GLYCOSYLTRANSFERASE WBBK-RELATED"/>
    <property type="match status" value="1"/>
</dbReference>
<evidence type="ECO:0000256" key="1">
    <source>
        <dbReference type="ARBA" id="ARBA00022679"/>
    </source>
</evidence>
<name>A0ABX5LHX8_9BACT</name>
<organism evidence="3 4">
    <name type="scientific">Hallerella porci</name>
    <dbReference type="NCBI Taxonomy" id="1945871"/>
    <lineage>
        <taxon>Bacteria</taxon>
        <taxon>Pseudomonadati</taxon>
        <taxon>Fibrobacterota</taxon>
        <taxon>Fibrobacteria</taxon>
        <taxon>Fibrobacterales</taxon>
        <taxon>Fibrobacteraceae</taxon>
        <taxon>Hallerella</taxon>
    </lineage>
</organism>
<sequence length="328" mass="37574">MKIAFVIGAPVTHSGHGVVSQGMTWKKGLEERGHEVVLVQSWNYYDWKSFDAILFFMHNEFVVDYINAVSKVNPNIYYAPVLDPDFSIFMMKAISNWGCSRLKIYNRYYKTKRIFPCVKYVLVRSEFEAKYVEKGWNVPKEKILKVPLSFNLKPEVTNFERENYCFHASYLADARKNVKRLIDSAKKYGFELKLAGKLRNSEEERTIYSWIGDVKNISYLGFLSKEDLLSHYTRAKVFALPSINEGVGIVALDAASMGCDVVITNLGGPQEYYNGLATPVNPYDIDEIGKAIQSCLNGKTNQPALQRHIHENYSLQKISEILENAFRN</sequence>
<keyword evidence="1" id="KW-0808">Transferase</keyword>
<evidence type="ECO:0000313" key="3">
    <source>
        <dbReference type="EMBL" id="PWK92648.1"/>
    </source>
</evidence>
<dbReference type="CDD" id="cd03801">
    <property type="entry name" value="GT4_PimA-like"/>
    <property type="match status" value="1"/>
</dbReference>
<dbReference type="Proteomes" id="UP000245523">
    <property type="component" value="Unassembled WGS sequence"/>
</dbReference>
<dbReference type="Pfam" id="PF00534">
    <property type="entry name" value="Glycos_transf_1"/>
    <property type="match status" value="1"/>
</dbReference>
<dbReference type="RefSeq" id="WP_109587795.1">
    <property type="nucleotide sequence ID" value="NZ_QGHD01000034.1"/>
</dbReference>
<protein>
    <submittedName>
        <fullName evidence="3">Glycosyltransferase involved in cell wall biosynthesis</fullName>
    </submittedName>
</protein>
<gene>
    <name evidence="3" type="ORF">B0H50_1347</name>
</gene>
<dbReference type="Gene3D" id="3.40.50.2000">
    <property type="entry name" value="Glycogen Phosphorylase B"/>
    <property type="match status" value="1"/>
</dbReference>